<evidence type="ECO:0000256" key="1">
    <source>
        <dbReference type="SAM" id="MobiDB-lite"/>
    </source>
</evidence>
<sequence>MDGTSLPATGADGSHASGEAEGNEDELLFADGADDHVPSSYSSDEDINDAMFIAVDQLNNDDSRWIVDDKPAERQSPLVAVEPTPATLSHRAKTTWHVQPGVTSTTKPPAQAKAKPAKRGRPPRSATDSLVQPAITAASDALPGCKKKKNTKKGAGSTRVIAADVEPSIFEVDAAVIRGRNRYASTRRGASPISLGAADDDDELINITDVTSDTSTGYPSETEFDLPSSRKRALARRGAWSDPSIPRDDDDDDDEDIEQEEEAYLARMRESGFSSSSLSDLDDGRLAVIRSANRGPDSDSGDESDSESCDADGVSRRSRRTLRKHRQRLRQLYGRSGNVSSVFYNGSSDDDSIACIESLDSNGSESESDQELTFRKPQTEEERALAKYAESGDEREDALLEMHLEQLRAVRSVIQDCSSPLLDHTVSCSDVSSECEHEITFTYRSGSDGSNDDLSDDLMEGWGTDVRKRWEADEDSSSDSSSLSESKVARLRLKDADDDEHSDLYSSDSYDEFYTRRAFMDMDSDGAGDAYDEGMYASGLDLDSASLALGVALSMEQQGFSKEDAAAAAAVAAAVYPSSSADVGAGSSDSGMLGKQALTTTITASMNANGEADPIDGIVSIKSSNGGSSGSRMATGAHTPFAASGWRAVAAAAAAAAYFDGSISPAISYVLPKDLNEARSPNIALAAAAAAAAAAEAETESSDRGDVPAVVGMTVFDDSSMSICSAARSAFSTPARQSAELPDVNEATDIVPASIASSAQPASSSGGFLSAQLPNSSFYKPLSSICLPARRASSSNAAALTAPARSMNPSHVLDELPDTASTAVGAIEENNGAEVSGGSVDDTNVLLFPGTPAISLAEVNAALNALVEQGSSNLSTGQLDGMWNINDIITTESTGGLLKRKLTDVGVDIAGQPGDGAD</sequence>
<feature type="compositionally biased region" description="Polar residues" evidence="1">
    <location>
        <begin position="209"/>
        <end position="219"/>
    </location>
</feature>
<feature type="compositionally biased region" description="Acidic residues" evidence="1">
    <location>
        <begin position="248"/>
        <end position="257"/>
    </location>
</feature>
<evidence type="ECO:0000313" key="3">
    <source>
        <dbReference type="Proteomes" id="UP001150907"/>
    </source>
</evidence>
<accession>A0A9W8EHF3</accession>
<feature type="region of interest" description="Disordered" evidence="1">
    <location>
        <begin position="66"/>
        <end position="130"/>
    </location>
</feature>
<feature type="region of interest" description="Disordered" evidence="1">
    <location>
        <begin position="209"/>
        <end position="257"/>
    </location>
</feature>
<organism evidence="2 3">
    <name type="scientific">Coemansia thaxteri</name>
    <dbReference type="NCBI Taxonomy" id="2663907"/>
    <lineage>
        <taxon>Eukaryota</taxon>
        <taxon>Fungi</taxon>
        <taxon>Fungi incertae sedis</taxon>
        <taxon>Zoopagomycota</taxon>
        <taxon>Kickxellomycotina</taxon>
        <taxon>Kickxellomycetes</taxon>
        <taxon>Kickxellales</taxon>
        <taxon>Kickxellaceae</taxon>
        <taxon>Coemansia</taxon>
    </lineage>
</organism>
<dbReference type="EMBL" id="JANBQF010000311">
    <property type="protein sequence ID" value="KAJ2002342.1"/>
    <property type="molecule type" value="Genomic_DNA"/>
</dbReference>
<keyword evidence="3" id="KW-1185">Reference proteome</keyword>
<feature type="region of interest" description="Disordered" evidence="1">
    <location>
        <begin position="360"/>
        <end position="380"/>
    </location>
</feature>
<dbReference type="OrthoDB" id="436852at2759"/>
<protein>
    <submittedName>
        <fullName evidence="2">Uncharacterized protein</fullName>
    </submittedName>
</protein>
<name>A0A9W8EHF3_9FUNG</name>
<dbReference type="AlphaFoldDB" id="A0A9W8EHF3"/>
<gene>
    <name evidence="2" type="ORF">H4R26_003657</name>
</gene>
<feature type="compositionally biased region" description="Acidic residues" evidence="1">
    <location>
        <begin position="299"/>
        <end position="310"/>
    </location>
</feature>
<reference evidence="2" key="1">
    <citation type="submission" date="2022-07" db="EMBL/GenBank/DDBJ databases">
        <title>Phylogenomic reconstructions and comparative analyses of Kickxellomycotina fungi.</title>
        <authorList>
            <person name="Reynolds N.K."/>
            <person name="Stajich J.E."/>
            <person name="Barry K."/>
            <person name="Grigoriev I.V."/>
            <person name="Crous P."/>
            <person name="Smith M.E."/>
        </authorList>
    </citation>
    <scope>NUCLEOTIDE SEQUENCE</scope>
    <source>
        <strain evidence="2">IMI 214461</strain>
    </source>
</reference>
<comment type="caution">
    <text evidence="2">The sequence shown here is derived from an EMBL/GenBank/DDBJ whole genome shotgun (WGS) entry which is preliminary data.</text>
</comment>
<feature type="non-terminal residue" evidence="2">
    <location>
        <position position="918"/>
    </location>
</feature>
<feature type="region of interest" description="Disordered" evidence="1">
    <location>
        <begin position="291"/>
        <end position="323"/>
    </location>
</feature>
<evidence type="ECO:0000313" key="2">
    <source>
        <dbReference type="EMBL" id="KAJ2002342.1"/>
    </source>
</evidence>
<dbReference type="Proteomes" id="UP001150907">
    <property type="component" value="Unassembled WGS sequence"/>
</dbReference>
<feature type="region of interest" description="Disordered" evidence="1">
    <location>
        <begin position="1"/>
        <end position="46"/>
    </location>
</feature>
<proteinExistence type="predicted"/>